<comment type="similarity">
    <text evidence="10">Belongs to the ELO family.</text>
</comment>
<dbReference type="GO" id="GO:0034626">
    <property type="term" value="P:fatty acid elongation, polyunsaturated fatty acid"/>
    <property type="evidence" value="ECO:0007669"/>
    <property type="project" value="TreeGrafter"/>
</dbReference>
<feature type="transmembrane region" description="Helical" evidence="10">
    <location>
        <begin position="285"/>
        <end position="307"/>
    </location>
</feature>
<evidence type="ECO:0000256" key="4">
    <source>
        <dbReference type="ARBA" id="ARBA00022692"/>
    </source>
</evidence>
<name>F2XWZ8_9FUNG</name>
<comment type="catalytic activity">
    <reaction evidence="10">
        <text>an acyl-CoA + malonyl-CoA + H(+) = a 3-oxoacyl-CoA + CO2 + CoA</text>
        <dbReference type="Rhea" id="RHEA:50252"/>
        <dbReference type="ChEBI" id="CHEBI:15378"/>
        <dbReference type="ChEBI" id="CHEBI:16526"/>
        <dbReference type="ChEBI" id="CHEBI:57287"/>
        <dbReference type="ChEBI" id="CHEBI:57384"/>
        <dbReference type="ChEBI" id="CHEBI:58342"/>
        <dbReference type="ChEBI" id="CHEBI:90726"/>
    </reaction>
    <physiologicalReaction direction="left-to-right" evidence="10">
        <dbReference type="Rhea" id="RHEA:50253"/>
    </physiologicalReaction>
</comment>
<keyword evidence="4 10" id="KW-0812">Transmembrane</keyword>
<sequence>MASAVYEKAASGMVPAAYYEKPADLIIEYVGRGLNYAAPLTQAVEGALIKAMPEAYSTVTNYLATTRSPLSEGFPLMNPVQVLLVMVSYLTIVFVGKAIMSNFTRIEAKTFSLFHNFAMVSISAYMCYGVVVQALADKYTLFTNPGDNTATGYPMAKIIWVFYVSKIPEFIDTFIMVIKKNNRQISFLHIYHHCSIFGVWWFVFLQAPNGDAYFSAALNSYIHVIMYGYYFLSSIGVKQVSFVKRYITMSQMTQFMLNFFQASYNIVDCLYLRPEQYARGELYPLNLSVILWFYMISMLGLFYNFFVQDRRRVLAEKKAATYGKKRN</sequence>
<dbReference type="EC" id="2.3.1.-" evidence="10"/>
<keyword evidence="7 10" id="KW-0443">Lipid metabolism</keyword>
<accession>F2XWZ8</accession>
<proteinExistence type="evidence at transcript level"/>
<feature type="transmembrane region" description="Helical" evidence="10">
    <location>
        <begin position="156"/>
        <end position="178"/>
    </location>
</feature>
<protein>
    <recommendedName>
        <fullName evidence="10">Elongation of fatty acids protein</fullName>
        <ecNumber evidence="10">2.3.1.-</ecNumber>
    </recommendedName>
</protein>
<evidence type="ECO:0000256" key="9">
    <source>
        <dbReference type="ARBA" id="ARBA00023160"/>
    </source>
</evidence>
<feature type="transmembrane region" description="Helical" evidence="10">
    <location>
        <begin position="112"/>
        <end position="136"/>
    </location>
</feature>
<evidence type="ECO:0000256" key="3">
    <source>
        <dbReference type="ARBA" id="ARBA00022679"/>
    </source>
</evidence>
<evidence type="ECO:0000256" key="10">
    <source>
        <dbReference type="RuleBase" id="RU361115"/>
    </source>
</evidence>
<reference evidence="11" key="1">
    <citation type="journal article" date="2011" name="Appl. Microbiol. Biotechnol.">
        <title>Molecular analysis of ?6 desaturase and ?6 elongase from Conidiobolus obscurus in the biosynthesis of eicosatetraenoic acid, a ?3 fatty acid with nutraceutical potentials.</title>
        <authorList>
            <person name="Tan L."/>
            <person name="Meesapyodsuk D."/>
            <person name="Qiu X."/>
        </authorList>
    </citation>
    <scope>NUCLEOTIDE SEQUENCE</scope>
</reference>
<comment type="subcellular location">
    <subcellularLocation>
        <location evidence="1">Membrane</location>
        <topology evidence="1">Multi-pass membrane protein</topology>
    </subcellularLocation>
</comment>
<keyword evidence="3 10" id="KW-0808">Transferase</keyword>
<feature type="non-terminal residue" evidence="11">
    <location>
        <position position="1"/>
    </location>
</feature>
<dbReference type="GO" id="GO:0030148">
    <property type="term" value="P:sphingolipid biosynthetic process"/>
    <property type="evidence" value="ECO:0007669"/>
    <property type="project" value="TreeGrafter"/>
</dbReference>
<dbReference type="GO" id="GO:0034625">
    <property type="term" value="P:fatty acid elongation, monounsaturated fatty acid"/>
    <property type="evidence" value="ECO:0007669"/>
    <property type="project" value="TreeGrafter"/>
</dbReference>
<feature type="transmembrane region" description="Helical" evidence="10">
    <location>
        <begin position="253"/>
        <end position="273"/>
    </location>
</feature>
<evidence type="ECO:0000256" key="7">
    <source>
        <dbReference type="ARBA" id="ARBA00023098"/>
    </source>
</evidence>
<dbReference type="GO" id="GO:0019367">
    <property type="term" value="P:fatty acid elongation, saturated fatty acid"/>
    <property type="evidence" value="ECO:0007669"/>
    <property type="project" value="TreeGrafter"/>
</dbReference>
<evidence type="ECO:0000256" key="5">
    <source>
        <dbReference type="ARBA" id="ARBA00022832"/>
    </source>
</evidence>
<keyword evidence="2 10" id="KW-0444">Lipid biosynthesis</keyword>
<keyword evidence="9 10" id="KW-0275">Fatty acid biosynthesis</keyword>
<evidence type="ECO:0000256" key="6">
    <source>
        <dbReference type="ARBA" id="ARBA00022989"/>
    </source>
</evidence>
<dbReference type="GO" id="GO:0005789">
    <property type="term" value="C:endoplasmic reticulum membrane"/>
    <property type="evidence" value="ECO:0007669"/>
    <property type="project" value="TreeGrafter"/>
</dbReference>
<dbReference type="AlphaFoldDB" id="F2XWZ8"/>
<feature type="transmembrane region" description="Helical" evidence="10">
    <location>
        <begin position="190"/>
        <end position="207"/>
    </location>
</feature>
<evidence type="ECO:0000313" key="11">
    <source>
        <dbReference type="EMBL" id="AEA07666.1"/>
    </source>
</evidence>
<dbReference type="PANTHER" id="PTHR11157:SF126">
    <property type="entry name" value="ELONGATION OF VERY LONG CHAIN FATTY ACIDS PROTEIN"/>
    <property type="match status" value="1"/>
</dbReference>
<keyword evidence="8 10" id="KW-0472">Membrane</keyword>
<feature type="transmembrane region" description="Helical" evidence="10">
    <location>
        <begin position="213"/>
        <end position="232"/>
    </location>
</feature>
<dbReference type="Pfam" id="PF01151">
    <property type="entry name" value="ELO"/>
    <property type="match status" value="1"/>
</dbReference>
<evidence type="ECO:0000256" key="1">
    <source>
        <dbReference type="ARBA" id="ARBA00004141"/>
    </source>
</evidence>
<keyword evidence="6 10" id="KW-1133">Transmembrane helix</keyword>
<dbReference type="PANTHER" id="PTHR11157">
    <property type="entry name" value="FATTY ACID ACYL TRANSFERASE-RELATED"/>
    <property type="match status" value="1"/>
</dbReference>
<organism evidence="11">
    <name type="scientific">Conidiobolus obscurus</name>
    <dbReference type="NCBI Taxonomy" id="164418"/>
    <lineage>
        <taxon>Eukaryota</taxon>
        <taxon>Fungi</taxon>
        <taxon>Fungi incertae sedis</taxon>
        <taxon>Zoopagomycota</taxon>
        <taxon>Entomophthoromycotina</taxon>
        <taxon>Entomophthoromycetes</taxon>
        <taxon>Entomophthorales</taxon>
        <taxon>Ancylistaceae</taxon>
        <taxon>Conidiobolus</taxon>
    </lineage>
</organism>
<dbReference type="InterPro" id="IPR002076">
    <property type="entry name" value="ELO_fam"/>
</dbReference>
<dbReference type="GO" id="GO:0042761">
    <property type="term" value="P:very long-chain fatty acid biosynthetic process"/>
    <property type="evidence" value="ECO:0007669"/>
    <property type="project" value="TreeGrafter"/>
</dbReference>
<dbReference type="GO" id="GO:0009922">
    <property type="term" value="F:fatty acid elongase activity"/>
    <property type="evidence" value="ECO:0007669"/>
    <property type="project" value="InterPro"/>
</dbReference>
<feature type="transmembrane region" description="Helical" evidence="10">
    <location>
        <begin position="80"/>
        <end position="100"/>
    </location>
</feature>
<evidence type="ECO:0000256" key="8">
    <source>
        <dbReference type="ARBA" id="ARBA00023136"/>
    </source>
</evidence>
<keyword evidence="5 10" id="KW-0276">Fatty acid metabolism</keyword>
<dbReference type="EMBL" id="HQ656806">
    <property type="protein sequence ID" value="AEA07666.1"/>
    <property type="molecule type" value="mRNA"/>
</dbReference>
<evidence type="ECO:0000256" key="2">
    <source>
        <dbReference type="ARBA" id="ARBA00022516"/>
    </source>
</evidence>